<proteinExistence type="inferred from homology"/>
<dbReference type="GO" id="GO:0008763">
    <property type="term" value="F:UDP-N-acetylmuramate-L-alanine ligase activity"/>
    <property type="evidence" value="ECO:0007669"/>
    <property type="project" value="UniProtKB-UniRule"/>
</dbReference>
<dbReference type="PANTHER" id="PTHR43445:SF3">
    <property type="entry name" value="UDP-N-ACETYLMURAMATE--L-ALANINE LIGASE"/>
    <property type="match status" value="1"/>
</dbReference>
<name>A0A1I3RKC2_9SPHI</name>
<gene>
    <name evidence="14" type="primary">murC</name>
    <name evidence="18" type="ORF">SAMN05444682_11032</name>
</gene>
<keyword evidence="11 14" id="KW-0131">Cell cycle</keyword>
<keyword evidence="12 14" id="KW-0961">Cell wall biogenesis/degradation</keyword>
<organism evidence="18 19">
    <name type="scientific">Parapedobacter indicus</name>
    <dbReference type="NCBI Taxonomy" id="1477437"/>
    <lineage>
        <taxon>Bacteria</taxon>
        <taxon>Pseudomonadati</taxon>
        <taxon>Bacteroidota</taxon>
        <taxon>Sphingobacteriia</taxon>
        <taxon>Sphingobacteriales</taxon>
        <taxon>Sphingobacteriaceae</taxon>
        <taxon>Parapedobacter</taxon>
    </lineage>
</organism>
<comment type="similarity">
    <text evidence="14">Belongs to the MurCDEF family.</text>
</comment>
<protein>
    <recommendedName>
        <fullName evidence="3 14">UDP-N-acetylmuramate--L-alanine ligase</fullName>
        <ecNumber evidence="3 14">6.3.2.8</ecNumber>
    </recommendedName>
    <alternativeName>
        <fullName evidence="14">UDP-N-acetylmuramoyl-L-alanine synthetase</fullName>
    </alternativeName>
</protein>
<evidence type="ECO:0000256" key="9">
    <source>
        <dbReference type="ARBA" id="ARBA00022960"/>
    </source>
</evidence>
<dbReference type="GO" id="GO:0005737">
    <property type="term" value="C:cytoplasm"/>
    <property type="evidence" value="ECO:0007669"/>
    <property type="project" value="UniProtKB-SubCell"/>
</dbReference>
<dbReference type="EC" id="6.3.2.8" evidence="3 14"/>
<comment type="catalytic activity">
    <reaction evidence="13 14">
        <text>UDP-N-acetyl-alpha-D-muramate + L-alanine + ATP = UDP-N-acetyl-alpha-D-muramoyl-L-alanine + ADP + phosphate + H(+)</text>
        <dbReference type="Rhea" id="RHEA:23372"/>
        <dbReference type="ChEBI" id="CHEBI:15378"/>
        <dbReference type="ChEBI" id="CHEBI:30616"/>
        <dbReference type="ChEBI" id="CHEBI:43474"/>
        <dbReference type="ChEBI" id="CHEBI:57972"/>
        <dbReference type="ChEBI" id="CHEBI:70757"/>
        <dbReference type="ChEBI" id="CHEBI:83898"/>
        <dbReference type="ChEBI" id="CHEBI:456216"/>
        <dbReference type="EC" id="6.3.2.8"/>
    </reaction>
</comment>
<dbReference type="GO" id="GO:0009252">
    <property type="term" value="P:peptidoglycan biosynthetic process"/>
    <property type="evidence" value="ECO:0007669"/>
    <property type="project" value="UniProtKB-UniRule"/>
</dbReference>
<feature type="binding site" evidence="14">
    <location>
        <begin position="120"/>
        <end position="126"/>
    </location>
    <ligand>
        <name>ATP</name>
        <dbReference type="ChEBI" id="CHEBI:30616"/>
    </ligand>
</feature>
<dbReference type="Pfam" id="PF01225">
    <property type="entry name" value="Mur_ligase"/>
    <property type="match status" value="1"/>
</dbReference>
<dbReference type="STRING" id="1477437.SAMN05444682_11032"/>
<keyword evidence="9 14" id="KW-0133">Cell shape</keyword>
<dbReference type="GO" id="GO:0008360">
    <property type="term" value="P:regulation of cell shape"/>
    <property type="evidence" value="ECO:0007669"/>
    <property type="project" value="UniProtKB-KW"/>
</dbReference>
<dbReference type="InterPro" id="IPR004101">
    <property type="entry name" value="Mur_ligase_C"/>
</dbReference>
<keyword evidence="4 14" id="KW-0963">Cytoplasm</keyword>
<dbReference type="GO" id="GO:0071555">
    <property type="term" value="P:cell wall organization"/>
    <property type="evidence" value="ECO:0007669"/>
    <property type="project" value="UniProtKB-KW"/>
</dbReference>
<comment type="function">
    <text evidence="14">Cell wall formation.</text>
</comment>
<evidence type="ECO:0000256" key="2">
    <source>
        <dbReference type="ARBA" id="ARBA00004752"/>
    </source>
</evidence>
<evidence type="ECO:0000256" key="4">
    <source>
        <dbReference type="ARBA" id="ARBA00022490"/>
    </source>
</evidence>
<dbReference type="Gene3D" id="3.40.50.720">
    <property type="entry name" value="NAD(P)-binding Rossmann-like Domain"/>
    <property type="match status" value="1"/>
</dbReference>
<dbReference type="InterPro" id="IPR036615">
    <property type="entry name" value="Mur_ligase_C_dom_sf"/>
</dbReference>
<evidence type="ECO:0000256" key="1">
    <source>
        <dbReference type="ARBA" id="ARBA00004496"/>
    </source>
</evidence>
<evidence type="ECO:0000256" key="6">
    <source>
        <dbReference type="ARBA" id="ARBA00022618"/>
    </source>
</evidence>
<feature type="domain" description="Mur ligase central" evidence="17">
    <location>
        <begin position="118"/>
        <end position="288"/>
    </location>
</feature>
<keyword evidence="5 14" id="KW-0436">Ligase</keyword>
<accession>A0A1I3RKC2</accession>
<keyword evidence="19" id="KW-1185">Reference proteome</keyword>
<evidence type="ECO:0000259" key="15">
    <source>
        <dbReference type="Pfam" id="PF01225"/>
    </source>
</evidence>
<keyword evidence="7 14" id="KW-0547">Nucleotide-binding</keyword>
<evidence type="ECO:0000256" key="5">
    <source>
        <dbReference type="ARBA" id="ARBA00022598"/>
    </source>
</evidence>
<evidence type="ECO:0000256" key="14">
    <source>
        <dbReference type="HAMAP-Rule" id="MF_00046"/>
    </source>
</evidence>
<dbReference type="InterPro" id="IPR036565">
    <property type="entry name" value="Mur-like_cat_sf"/>
</dbReference>
<dbReference type="HAMAP" id="MF_00046">
    <property type="entry name" value="MurC"/>
    <property type="match status" value="1"/>
</dbReference>
<dbReference type="AlphaFoldDB" id="A0A1I3RKC2"/>
<dbReference type="Gene3D" id="3.40.1190.10">
    <property type="entry name" value="Mur-like, catalytic domain"/>
    <property type="match status" value="1"/>
</dbReference>
<dbReference type="SUPFAM" id="SSF53623">
    <property type="entry name" value="MurD-like peptide ligases, catalytic domain"/>
    <property type="match status" value="1"/>
</dbReference>
<evidence type="ECO:0000313" key="19">
    <source>
        <dbReference type="Proteomes" id="UP000198670"/>
    </source>
</evidence>
<dbReference type="Proteomes" id="UP000198670">
    <property type="component" value="Unassembled WGS sequence"/>
</dbReference>
<dbReference type="SUPFAM" id="SSF53244">
    <property type="entry name" value="MurD-like peptide ligases, peptide-binding domain"/>
    <property type="match status" value="1"/>
</dbReference>
<dbReference type="GO" id="GO:0005524">
    <property type="term" value="F:ATP binding"/>
    <property type="evidence" value="ECO:0007669"/>
    <property type="project" value="UniProtKB-UniRule"/>
</dbReference>
<keyword evidence="8 14" id="KW-0067">ATP-binding</keyword>
<comment type="pathway">
    <text evidence="2 14">Cell wall biogenesis; peptidoglycan biosynthesis.</text>
</comment>
<evidence type="ECO:0000256" key="12">
    <source>
        <dbReference type="ARBA" id="ARBA00023316"/>
    </source>
</evidence>
<evidence type="ECO:0000259" key="17">
    <source>
        <dbReference type="Pfam" id="PF08245"/>
    </source>
</evidence>
<dbReference type="Pfam" id="PF08245">
    <property type="entry name" value="Mur_ligase_M"/>
    <property type="match status" value="1"/>
</dbReference>
<evidence type="ECO:0000256" key="7">
    <source>
        <dbReference type="ARBA" id="ARBA00022741"/>
    </source>
</evidence>
<evidence type="ECO:0000256" key="13">
    <source>
        <dbReference type="ARBA" id="ARBA00047833"/>
    </source>
</evidence>
<dbReference type="NCBIfam" id="TIGR01082">
    <property type="entry name" value="murC"/>
    <property type="match status" value="1"/>
</dbReference>
<dbReference type="PANTHER" id="PTHR43445">
    <property type="entry name" value="UDP-N-ACETYLMURAMATE--L-ALANINE LIGASE-RELATED"/>
    <property type="match status" value="1"/>
</dbReference>
<dbReference type="GO" id="GO:0051301">
    <property type="term" value="P:cell division"/>
    <property type="evidence" value="ECO:0007669"/>
    <property type="project" value="UniProtKB-KW"/>
</dbReference>
<dbReference type="Gene3D" id="3.90.190.20">
    <property type="entry name" value="Mur ligase, C-terminal domain"/>
    <property type="match status" value="1"/>
</dbReference>
<keyword evidence="10 14" id="KW-0573">Peptidoglycan synthesis</keyword>
<dbReference type="RefSeq" id="WP_090629452.1">
    <property type="nucleotide sequence ID" value="NZ_FOQO01000010.1"/>
</dbReference>
<dbReference type="EMBL" id="FOQO01000010">
    <property type="protein sequence ID" value="SFJ46698.1"/>
    <property type="molecule type" value="Genomic_DNA"/>
</dbReference>
<dbReference type="Pfam" id="PF02875">
    <property type="entry name" value="Mur_ligase_C"/>
    <property type="match status" value="1"/>
</dbReference>
<evidence type="ECO:0000313" key="18">
    <source>
        <dbReference type="EMBL" id="SFJ46698.1"/>
    </source>
</evidence>
<comment type="subcellular location">
    <subcellularLocation>
        <location evidence="1 14">Cytoplasm</location>
    </subcellularLocation>
</comment>
<feature type="domain" description="Mur ligase C-terminal" evidence="16">
    <location>
        <begin position="310"/>
        <end position="425"/>
    </location>
</feature>
<evidence type="ECO:0000256" key="11">
    <source>
        <dbReference type="ARBA" id="ARBA00023306"/>
    </source>
</evidence>
<dbReference type="UniPathway" id="UPA00219"/>
<dbReference type="OrthoDB" id="9804126at2"/>
<feature type="domain" description="Mur ligase N-terminal catalytic" evidence="15">
    <location>
        <begin position="9"/>
        <end position="112"/>
    </location>
</feature>
<evidence type="ECO:0000256" key="10">
    <source>
        <dbReference type="ARBA" id="ARBA00022984"/>
    </source>
</evidence>
<dbReference type="SUPFAM" id="SSF51984">
    <property type="entry name" value="MurCD N-terminal domain"/>
    <property type="match status" value="1"/>
</dbReference>
<reference evidence="18 19" key="1">
    <citation type="submission" date="2016-10" db="EMBL/GenBank/DDBJ databases">
        <authorList>
            <person name="de Groot N.N."/>
        </authorList>
    </citation>
    <scope>NUCLEOTIDE SEQUENCE [LARGE SCALE GENOMIC DNA]</scope>
    <source>
        <strain evidence="18 19">RK1</strain>
    </source>
</reference>
<dbReference type="InterPro" id="IPR050061">
    <property type="entry name" value="MurCDEF_pg_biosynth"/>
</dbReference>
<dbReference type="InterPro" id="IPR005758">
    <property type="entry name" value="UDP-N-AcMur_Ala_ligase_MurC"/>
</dbReference>
<evidence type="ECO:0000256" key="8">
    <source>
        <dbReference type="ARBA" id="ARBA00022840"/>
    </source>
</evidence>
<dbReference type="InterPro" id="IPR000713">
    <property type="entry name" value="Mur_ligase_N"/>
</dbReference>
<sequence>MNIDNIRQVYLIGIGGIGMSALARYFRHLGCLVGGYDKTETALTKQLVSEGISVTYTDDFTSVDDSFQIADEHTLIIYTPAVPAELHILDQFQQLGHTLFKRSQVLGLISQNRFTIAVAGTHGKTTTSTLVAHILTDSGYGCSAFLGGISTNYASNVLFSNSEVVVVEADEYDRSFLTLYPDIAVVTSADADHLDIYGDKSQLHESFALFLNQLHTDGTSVVKEGLPFNGNIRYAAGIPADVYADRIHIKNGEFFFDYVWQGGKLTDVHLGVPGKHNVENAVAAIAVAQQLKIPEAKIVKALSSFSGVKRRFEYIVKTDRAIYIDDYAHHPEELRAFLSAVRQLYPKRKLTVVFQPHLYSRTRDFVDGFAEVLANVDTLLLMNIYPARELPIKGVDSKMLLERINVADKHIATPDQVKEYVRQHRPELLVTVGAGDIDLLVEPLKVILEDV</sequence>
<keyword evidence="6 14" id="KW-0132">Cell division</keyword>
<dbReference type="InterPro" id="IPR013221">
    <property type="entry name" value="Mur_ligase_cen"/>
</dbReference>
<evidence type="ECO:0000259" key="16">
    <source>
        <dbReference type="Pfam" id="PF02875"/>
    </source>
</evidence>
<evidence type="ECO:0000256" key="3">
    <source>
        <dbReference type="ARBA" id="ARBA00012211"/>
    </source>
</evidence>